<dbReference type="OMA" id="VWRWQND"/>
<dbReference type="SUPFAM" id="SSF56112">
    <property type="entry name" value="Protein kinase-like (PK-like)"/>
    <property type="match status" value="1"/>
</dbReference>
<dbReference type="PANTHER" id="PTHR21310">
    <property type="entry name" value="AMINOGLYCOSIDE PHOSPHOTRANSFERASE-RELATED-RELATED"/>
    <property type="match status" value="1"/>
</dbReference>
<dbReference type="Gene3D" id="3.90.1200.10">
    <property type="match status" value="1"/>
</dbReference>
<dbReference type="PANTHER" id="PTHR21310:SF15">
    <property type="entry name" value="AMINOGLYCOSIDE PHOSPHOTRANSFERASE DOMAIN-CONTAINING PROTEIN"/>
    <property type="match status" value="1"/>
</dbReference>
<protein>
    <recommendedName>
        <fullName evidence="1">Aminoglycoside phosphotransferase domain-containing protein</fullName>
    </recommendedName>
</protein>
<evidence type="ECO:0000313" key="2">
    <source>
        <dbReference type="EMBL" id="SJL04458.1"/>
    </source>
</evidence>
<dbReference type="InterPro" id="IPR002575">
    <property type="entry name" value="Aminoglycoside_PTrfase"/>
</dbReference>
<dbReference type="EMBL" id="FUEG01000005">
    <property type="protein sequence ID" value="SJL04458.1"/>
    <property type="molecule type" value="Genomic_DNA"/>
</dbReference>
<sequence>MFGPIQRAYTLICNRIRRLLFPFLLRRARRLYPRIQHHVRRLTKSTVAKTAPVYGLFVEAEAMRFVAEHTSIPVPKIYDVWASDDKFGYLVMEYIEGDRLDKKWRSLTHDQKVTVMRTLRGYVDQLHAVQQPGNAGWIGSVSGQACLDLALIDALSGPFASEEEYNDWRISLFSWYANESPKVKHQLDDIRQQMRHDHRIVLTHGDIARNNVLIRVDGDGPGDVSVIALVDWGQTAWRPEYWEARKFYWVAPQNDWFSLGQELLLSGYQKEIEIEERLLLISGPPR</sequence>
<reference evidence="3" key="1">
    <citation type="journal article" date="2017" name="Nat. Ecol. Evol.">
        <title>Genome expansion and lineage-specific genetic innovations in the forest pathogenic fungi Armillaria.</title>
        <authorList>
            <person name="Sipos G."/>
            <person name="Prasanna A.N."/>
            <person name="Walter M.C."/>
            <person name="O'Connor E."/>
            <person name="Balint B."/>
            <person name="Krizsan K."/>
            <person name="Kiss B."/>
            <person name="Hess J."/>
            <person name="Varga T."/>
            <person name="Slot J."/>
            <person name="Riley R."/>
            <person name="Boka B."/>
            <person name="Rigling D."/>
            <person name="Barry K."/>
            <person name="Lee J."/>
            <person name="Mihaltcheva S."/>
            <person name="LaButti K."/>
            <person name="Lipzen A."/>
            <person name="Waldron R."/>
            <person name="Moloney N.M."/>
            <person name="Sperisen C."/>
            <person name="Kredics L."/>
            <person name="Vagvoelgyi C."/>
            <person name="Patrignani A."/>
            <person name="Fitzpatrick D."/>
            <person name="Nagy I."/>
            <person name="Doyle S."/>
            <person name="Anderson J.B."/>
            <person name="Grigoriev I.V."/>
            <person name="Gueldener U."/>
            <person name="Muensterkoetter M."/>
            <person name="Nagy L.G."/>
        </authorList>
    </citation>
    <scope>NUCLEOTIDE SEQUENCE [LARGE SCALE GENOMIC DNA]</scope>
    <source>
        <strain evidence="3">C18/9</strain>
    </source>
</reference>
<dbReference type="InterPro" id="IPR051678">
    <property type="entry name" value="AGP_Transferase"/>
</dbReference>
<dbReference type="OrthoDB" id="5404599at2759"/>
<organism evidence="2 3">
    <name type="scientific">Armillaria ostoyae</name>
    <name type="common">Armillaria root rot fungus</name>
    <dbReference type="NCBI Taxonomy" id="47428"/>
    <lineage>
        <taxon>Eukaryota</taxon>
        <taxon>Fungi</taxon>
        <taxon>Dikarya</taxon>
        <taxon>Basidiomycota</taxon>
        <taxon>Agaricomycotina</taxon>
        <taxon>Agaricomycetes</taxon>
        <taxon>Agaricomycetidae</taxon>
        <taxon>Agaricales</taxon>
        <taxon>Marasmiineae</taxon>
        <taxon>Physalacriaceae</taxon>
        <taxon>Armillaria</taxon>
    </lineage>
</organism>
<name>A0A284R6W0_ARMOS</name>
<proteinExistence type="predicted"/>
<dbReference type="STRING" id="47428.A0A284R6W0"/>
<dbReference type="CDD" id="cd05120">
    <property type="entry name" value="APH_ChoK_like"/>
    <property type="match status" value="1"/>
</dbReference>
<dbReference type="Proteomes" id="UP000219338">
    <property type="component" value="Unassembled WGS sequence"/>
</dbReference>
<dbReference type="InterPro" id="IPR011009">
    <property type="entry name" value="Kinase-like_dom_sf"/>
</dbReference>
<keyword evidence="3" id="KW-1185">Reference proteome</keyword>
<accession>A0A284R6W0</accession>
<evidence type="ECO:0000313" key="3">
    <source>
        <dbReference type="Proteomes" id="UP000219338"/>
    </source>
</evidence>
<dbReference type="AlphaFoldDB" id="A0A284R6W0"/>
<feature type="domain" description="Aminoglycoside phosphotransferase" evidence="1">
    <location>
        <begin position="59"/>
        <end position="248"/>
    </location>
</feature>
<gene>
    <name evidence="2" type="ORF">ARMOST_07824</name>
</gene>
<dbReference type="Pfam" id="PF01636">
    <property type="entry name" value="APH"/>
    <property type="match status" value="1"/>
</dbReference>
<evidence type="ECO:0000259" key="1">
    <source>
        <dbReference type="Pfam" id="PF01636"/>
    </source>
</evidence>